<evidence type="ECO:0000313" key="8">
    <source>
        <dbReference type="Proteomes" id="UP000321058"/>
    </source>
</evidence>
<reference evidence="7 8" key="1">
    <citation type="submission" date="2019-07" db="EMBL/GenBank/DDBJ databases">
        <title>Whole genome shotgun sequence of Reyranella soli NBRC 108950.</title>
        <authorList>
            <person name="Hosoyama A."/>
            <person name="Uohara A."/>
            <person name="Ohji S."/>
            <person name="Ichikawa N."/>
        </authorList>
    </citation>
    <scope>NUCLEOTIDE SEQUENCE [LARGE SCALE GENOMIC DNA]</scope>
    <source>
        <strain evidence="7 8">NBRC 108950</strain>
    </source>
</reference>
<name>A0A512NT74_9HYPH</name>
<keyword evidence="5" id="KW-0732">Signal</keyword>
<dbReference type="PROSITE" id="PS51257">
    <property type="entry name" value="PROKAR_LIPOPROTEIN"/>
    <property type="match status" value="1"/>
</dbReference>
<dbReference type="InterPro" id="IPR006665">
    <property type="entry name" value="OmpA-like"/>
</dbReference>
<gene>
    <name evidence="7" type="ORF">RSO01_92870</name>
</gene>
<evidence type="ECO:0000256" key="3">
    <source>
        <dbReference type="ARBA" id="ARBA00023237"/>
    </source>
</evidence>
<proteinExistence type="predicted"/>
<dbReference type="AlphaFoldDB" id="A0A512NT74"/>
<evidence type="ECO:0000256" key="4">
    <source>
        <dbReference type="PROSITE-ProRule" id="PRU00473"/>
    </source>
</evidence>
<dbReference type="EMBL" id="BKAJ01000313">
    <property type="protein sequence ID" value="GEP62121.1"/>
    <property type="molecule type" value="Genomic_DNA"/>
</dbReference>
<evidence type="ECO:0000259" key="6">
    <source>
        <dbReference type="PROSITE" id="PS51123"/>
    </source>
</evidence>
<comment type="caution">
    <text evidence="7">The sequence shown here is derived from an EMBL/GenBank/DDBJ whole genome shotgun (WGS) entry which is preliminary data.</text>
</comment>
<evidence type="ECO:0000256" key="1">
    <source>
        <dbReference type="ARBA" id="ARBA00004442"/>
    </source>
</evidence>
<dbReference type="RefSeq" id="WP_147157381.1">
    <property type="nucleotide sequence ID" value="NZ_BKAJ01000313.1"/>
</dbReference>
<dbReference type="CDD" id="cd07185">
    <property type="entry name" value="OmpA_C-like"/>
    <property type="match status" value="1"/>
</dbReference>
<feature type="domain" description="OmpA-like" evidence="6">
    <location>
        <begin position="30"/>
        <end position="145"/>
    </location>
</feature>
<dbReference type="PANTHER" id="PTHR30329">
    <property type="entry name" value="STATOR ELEMENT OF FLAGELLAR MOTOR COMPLEX"/>
    <property type="match status" value="1"/>
</dbReference>
<dbReference type="InterPro" id="IPR006664">
    <property type="entry name" value="OMP_bac"/>
</dbReference>
<dbReference type="PROSITE" id="PS51123">
    <property type="entry name" value="OMPA_2"/>
    <property type="match status" value="1"/>
</dbReference>
<keyword evidence="3" id="KW-0998">Cell outer membrane</keyword>
<feature type="chain" id="PRO_5021895699" description="OmpA-like domain-containing protein" evidence="5">
    <location>
        <begin position="22"/>
        <end position="145"/>
    </location>
</feature>
<evidence type="ECO:0000313" key="7">
    <source>
        <dbReference type="EMBL" id="GEP62121.1"/>
    </source>
</evidence>
<keyword evidence="2 4" id="KW-0472">Membrane</keyword>
<feature type="signal peptide" evidence="5">
    <location>
        <begin position="1"/>
        <end position="21"/>
    </location>
</feature>
<dbReference type="PRINTS" id="PR01021">
    <property type="entry name" value="OMPADOMAIN"/>
</dbReference>
<dbReference type="PANTHER" id="PTHR30329:SF21">
    <property type="entry name" value="LIPOPROTEIN YIAD-RELATED"/>
    <property type="match status" value="1"/>
</dbReference>
<evidence type="ECO:0000256" key="2">
    <source>
        <dbReference type="ARBA" id="ARBA00023136"/>
    </source>
</evidence>
<comment type="subcellular location">
    <subcellularLocation>
        <location evidence="1">Cell outer membrane</location>
    </subcellularLocation>
</comment>
<evidence type="ECO:0000256" key="5">
    <source>
        <dbReference type="SAM" id="SignalP"/>
    </source>
</evidence>
<sequence length="145" mass="15206">MTKLGLLLAAGILVGATPSFAQTVGSCARGGGANQPQPVWVLFDLGSAHVRPADKPVIAEAVKTAKDRQVTSICLVGHTDKLGDKALNAKLARERSQAVAAELIRAGYPANHVVIAADPEAFGNMDLGSYNASDKDRRVTILFSR</sequence>
<dbReference type="Gene3D" id="3.30.1330.60">
    <property type="entry name" value="OmpA-like domain"/>
    <property type="match status" value="1"/>
</dbReference>
<dbReference type="InterPro" id="IPR036737">
    <property type="entry name" value="OmpA-like_sf"/>
</dbReference>
<dbReference type="OrthoDB" id="189250at2"/>
<dbReference type="GO" id="GO:0009279">
    <property type="term" value="C:cell outer membrane"/>
    <property type="evidence" value="ECO:0007669"/>
    <property type="project" value="UniProtKB-SubCell"/>
</dbReference>
<dbReference type="Pfam" id="PF00691">
    <property type="entry name" value="OmpA"/>
    <property type="match status" value="1"/>
</dbReference>
<protein>
    <recommendedName>
        <fullName evidence="6">OmpA-like domain-containing protein</fullName>
    </recommendedName>
</protein>
<accession>A0A512NT74</accession>
<dbReference type="InterPro" id="IPR050330">
    <property type="entry name" value="Bact_OuterMem_StrucFunc"/>
</dbReference>
<organism evidence="7 8">
    <name type="scientific">Reyranella soli</name>
    <dbReference type="NCBI Taxonomy" id="1230389"/>
    <lineage>
        <taxon>Bacteria</taxon>
        <taxon>Pseudomonadati</taxon>
        <taxon>Pseudomonadota</taxon>
        <taxon>Alphaproteobacteria</taxon>
        <taxon>Hyphomicrobiales</taxon>
        <taxon>Reyranellaceae</taxon>
        <taxon>Reyranella</taxon>
    </lineage>
</organism>
<dbReference type="Proteomes" id="UP000321058">
    <property type="component" value="Unassembled WGS sequence"/>
</dbReference>
<keyword evidence="8" id="KW-1185">Reference proteome</keyword>
<dbReference type="SUPFAM" id="SSF103088">
    <property type="entry name" value="OmpA-like"/>
    <property type="match status" value="1"/>
</dbReference>